<evidence type="ECO:0000313" key="2">
    <source>
        <dbReference type="Proteomes" id="UP000663720"/>
    </source>
</evidence>
<accession>A0A975B8V9</accession>
<name>A0A975B8V9_9BACT</name>
<dbReference type="Proteomes" id="UP000663720">
    <property type="component" value="Chromosome"/>
</dbReference>
<dbReference type="EMBL" id="CP061799">
    <property type="protein sequence ID" value="QTA81139.1"/>
    <property type="molecule type" value="Genomic_DNA"/>
</dbReference>
<dbReference type="AlphaFoldDB" id="A0A975B8V9"/>
<organism evidence="1 2">
    <name type="scientific">Desulfonema limicola</name>
    <dbReference type="NCBI Taxonomy" id="45656"/>
    <lineage>
        <taxon>Bacteria</taxon>
        <taxon>Pseudomonadati</taxon>
        <taxon>Thermodesulfobacteriota</taxon>
        <taxon>Desulfobacteria</taxon>
        <taxon>Desulfobacterales</taxon>
        <taxon>Desulfococcaceae</taxon>
        <taxon>Desulfonema</taxon>
    </lineage>
</organism>
<evidence type="ECO:0000313" key="1">
    <source>
        <dbReference type="EMBL" id="QTA81139.1"/>
    </source>
</evidence>
<dbReference type="KEGG" id="dli:dnl_34680"/>
<gene>
    <name evidence="1" type="ORF">dnl_34680</name>
</gene>
<protein>
    <submittedName>
        <fullName evidence="1">Uncharacterized protein</fullName>
    </submittedName>
</protein>
<reference evidence="1" key="1">
    <citation type="journal article" date="2021" name="Microb. Physiol.">
        <title>Proteogenomic Insights into the Physiology of Marine, Sulfate-Reducing, Filamentous Desulfonema limicola and Desulfonema magnum.</title>
        <authorList>
            <person name="Schnaars V."/>
            <person name="Wohlbrand L."/>
            <person name="Scheve S."/>
            <person name="Hinrichs C."/>
            <person name="Reinhardt R."/>
            <person name="Rabus R."/>
        </authorList>
    </citation>
    <scope>NUCLEOTIDE SEQUENCE</scope>
    <source>
        <strain evidence="1">5ac10</strain>
    </source>
</reference>
<sequence length="42" mass="4988">MRHEVADFIVNSFAEKHGILWSARQEFDELLEYLGLRKLPDL</sequence>
<proteinExistence type="predicted"/>
<keyword evidence="2" id="KW-1185">Reference proteome</keyword>